<dbReference type="eggNOG" id="arCOG01499">
    <property type="taxonomic scope" value="Archaea"/>
</dbReference>
<protein>
    <recommendedName>
        <fullName evidence="2">formylmethanofuran dehydrogenase subunit B</fullName>
        <ecNumber evidence="2">1.2.7.12</ecNumber>
    </recommendedName>
</protein>
<dbReference type="HOGENOM" id="CLU_034348_0_0_2"/>
<comment type="function">
    <text evidence="2">Catalyzes the reversible oxidation of CO(2) and methanofuran (MFR) to N-formylmethanofuran (CHO-MFR). This enzyme is oxygen-labile.</text>
</comment>
<comment type="similarity">
    <text evidence="2">Belongs to the FwdB family.</text>
</comment>
<keyword evidence="5" id="KW-1185">Reference proteome</keyword>
<dbReference type="EnsemblBacteria" id="ABD41704">
    <property type="protein sequence ID" value="ABD41704"/>
    <property type="gene ID" value="Mhun_1994"/>
</dbReference>
<dbReference type="EC" id="1.2.7.12" evidence="2"/>
<gene>
    <name evidence="4" type="ordered locus">Mhun_1994</name>
</gene>
<dbReference type="GO" id="GO:0022904">
    <property type="term" value="P:respiratory electron transport chain"/>
    <property type="evidence" value="ECO:0007669"/>
    <property type="project" value="TreeGrafter"/>
</dbReference>
<dbReference type="GeneID" id="3924308"/>
<dbReference type="PANTHER" id="PTHR43105:SF14">
    <property type="entry name" value="FORMATE DEHYDROGENASE H"/>
    <property type="match status" value="1"/>
</dbReference>
<dbReference type="GO" id="GO:0003954">
    <property type="term" value="F:NADH dehydrogenase activity"/>
    <property type="evidence" value="ECO:0007669"/>
    <property type="project" value="TreeGrafter"/>
</dbReference>
<dbReference type="AlphaFoldDB" id="Q2FRL3"/>
<accession>Q2FRL3</accession>
<dbReference type="InterPro" id="IPR016457">
    <property type="entry name" value="Formylmethanofuran_DH_bsu"/>
</dbReference>
<dbReference type="GO" id="GO:0019386">
    <property type="term" value="P:methanogenesis, from carbon dioxide"/>
    <property type="evidence" value="ECO:0007669"/>
    <property type="project" value="UniProtKB-UniRule"/>
</dbReference>
<dbReference type="InParanoid" id="Q2FRL3"/>
<keyword evidence="1 2" id="KW-0560">Oxidoreductase</keyword>
<dbReference type="InterPro" id="IPR006656">
    <property type="entry name" value="Mopterin_OxRdtase"/>
</dbReference>
<dbReference type="STRING" id="323259.Mhun_1994"/>
<organism evidence="4 5">
    <name type="scientific">Methanospirillum hungatei JF-1 (strain ATCC 27890 / DSM 864 / NBRC 100397 / JF-1)</name>
    <dbReference type="NCBI Taxonomy" id="323259"/>
    <lineage>
        <taxon>Archaea</taxon>
        <taxon>Methanobacteriati</taxon>
        <taxon>Methanobacteriota</taxon>
        <taxon>Stenosarchaea group</taxon>
        <taxon>Methanomicrobia</taxon>
        <taxon>Methanomicrobiales</taxon>
        <taxon>Methanospirillaceae</taxon>
        <taxon>Methanospirillum</taxon>
    </lineage>
</organism>
<feature type="domain" description="Molybdopterin oxidoreductase" evidence="3">
    <location>
        <begin position="53"/>
        <end position="222"/>
    </location>
</feature>
<keyword evidence="2" id="KW-0712">Selenocysteine</keyword>
<dbReference type="Gene3D" id="3.30.200.210">
    <property type="match status" value="1"/>
</dbReference>
<dbReference type="SUPFAM" id="SSF53706">
    <property type="entry name" value="Formate dehydrogenase/DMSO reductase, domains 1-3"/>
    <property type="match status" value="1"/>
</dbReference>
<comment type="catalytic activity">
    <reaction evidence="2">
        <text>N-formylmethanofuran + 2 oxidized [2Fe-2S]-[ferredoxin] + H2O = methanofuran + 2 reduced [2Fe-2S]-[ferredoxin] + CO2 + H(+)</text>
        <dbReference type="Rhea" id="RHEA:19841"/>
        <dbReference type="Rhea" id="RHEA-COMP:10000"/>
        <dbReference type="Rhea" id="RHEA-COMP:10001"/>
        <dbReference type="ChEBI" id="CHEBI:15377"/>
        <dbReference type="ChEBI" id="CHEBI:15378"/>
        <dbReference type="ChEBI" id="CHEBI:16526"/>
        <dbReference type="ChEBI" id="CHEBI:33737"/>
        <dbReference type="ChEBI" id="CHEBI:33738"/>
        <dbReference type="ChEBI" id="CHEBI:57727"/>
        <dbReference type="ChEBI" id="CHEBI:58151"/>
    </reaction>
</comment>
<dbReference type="GO" id="GO:0016020">
    <property type="term" value="C:membrane"/>
    <property type="evidence" value="ECO:0007669"/>
    <property type="project" value="TreeGrafter"/>
</dbReference>
<evidence type="ECO:0000313" key="5">
    <source>
        <dbReference type="Proteomes" id="UP000001941"/>
    </source>
</evidence>
<dbReference type="Pfam" id="PF00384">
    <property type="entry name" value="Molybdopterin"/>
    <property type="match status" value="1"/>
</dbReference>
<sequence>MVLVREGIGCPYCGCSCDDVRITLSDDGKKILDVENACAIGTEIFLHATNHHRITHPRIRQPDGSFNEISYEKAIDFVATAILNAKKPLMYGFGSTTCEAQGAAARLMELGGGVLDNCASICHGPSLMAFFDNGHPTCTLGEVKNRADVILYWGANPVHAHPRHMSRYAIYPIGFFTGNGHLRRTVIVVDPRKTDSAGTADYHLQIEPGMDYELINAFRMVLYGFESDIPEMVAGIPKQSILEISKVLREAKFGVCFFGMGLTHTDGRNHNVDIAISLMRDLNAVSKWSIMAMRGHFNIAGPNMVWSWSYGFPYCLDLTKGEHAHMNPGETSTIDLAIRDEIDLFINIGTDAAAHFPIDAVRHLKKHTWITIDPNMSMAAEIADLHIPVGISGIEVSGIVYRMDNVPIQYRKVIDMPDGMLSDEEVLNRISERLEELMESERVKAEVPDISLQKGISPAPGFTQSLI</sequence>
<name>Q2FRL3_METHJ</name>
<evidence type="ECO:0000256" key="1">
    <source>
        <dbReference type="ARBA" id="ARBA00023002"/>
    </source>
</evidence>
<dbReference type="Gene3D" id="3.40.50.740">
    <property type="match status" value="1"/>
</dbReference>
<dbReference type="CDD" id="cd02761">
    <property type="entry name" value="MopB_FmdB-FwdB"/>
    <property type="match status" value="1"/>
</dbReference>
<comment type="pathway">
    <text evidence="2">One-carbon metabolism; methanogenesis from CO(2); 5,10-methenyl-5,6,7,8-tetrahydromethanopterin from CO(2): step 1/3.</text>
</comment>
<evidence type="ECO:0000259" key="3">
    <source>
        <dbReference type="Pfam" id="PF00384"/>
    </source>
</evidence>
<dbReference type="PANTHER" id="PTHR43105">
    <property type="entry name" value="RESPIRATORY NITRATE REDUCTASE"/>
    <property type="match status" value="1"/>
</dbReference>
<dbReference type="PIRSF" id="PIRSF005646">
    <property type="entry name" value="FwdB"/>
    <property type="match status" value="1"/>
</dbReference>
<dbReference type="RefSeq" id="WP_011448966.1">
    <property type="nucleotide sequence ID" value="NC_007796.1"/>
</dbReference>
<dbReference type="NCBIfam" id="TIGR03129">
    <property type="entry name" value="one_C_dehyd_B"/>
    <property type="match status" value="1"/>
</dbReference>
<evidence type="ECO:0000256" key="2">
    <source>
        <dbReference type="PIRNR" id="PIRNR005646"/>
    </source>
</evidence>
<dbReference type="EMBL" id="CP000254">
    <property type="protein sequence ID" value="ABD41704.1"/>
    <property type="molecule type" value="Genomic_DNA"/>
</dbReference>
<dbReference type="GO" id="GO:0018493">
    <property type="term" value="F:formylmethanofuran dehydrogenase activity"/>
    <property type="evidence" value="ECO:0007669"/>
    <property type="project" value="UniProtKB-UniRule"/>
</dbReference>
<dbReference type="InterPro" id="IPR050123">
    <property type="entry name" value="Prok_molybdopt-oxidoreductase"/>
</dbReference>
<dbReference type="OrthoDB" id="23466at2157"/>
<proteinExistence type="inferred from homology"/>
<dbReference type="KEGG" id="mhu:Mhun_1994"/>
<dbReference type="Gene3D" id="3.40.228.10">
    <property type="entry name" value="Dimethylsulfoxide Reductase, domain 2"/>
    <property type="match status" value="2"/>
</dbReference>
<evidence type="ECO:0000313" key="4">
    <source>
        <dbReference type="EMBL" id="ABD41704.1"/>
    </source>
</evidence>
<dbReference type="Proteomes" id="UP000001941">
    <property type="component" value="Chromosome"/>
</dbReference>
<reference evidence="5" key="1">
    <citation type="journal article" date="2016" name="Stand. Genomic Sci.">
        <title>Complete genome sequence of Methanospirillum hungatei type strain JF1.</title>
        <authorList>
            <person name="Gunsalus R.P."/>
            <person name="Cook L.E."/>
            <person name="Crable B."/>
            <person name="Rohlin L."/>
            <person name="McDonald E."/>
            <person name="Mouttaki H."/>
            <person name="Sieber J.R."/>
            <person name="Poweleit N."/>
            <person name="Zhou H."/>
            <person name="Lapidus A.L."/>
            <person name="Daligault H.E."/>
            <person name="Land M."/>
            <person name="Gilna P."/>
            <person name="Ivanova N."/>
            <person name="Kyrpides N."/>
            <person name="Culley D.E."/>
            <person name="McInerney M.J."/>
        </authorList>
    </citation>
    <scope>NUCLEOTIDE SEQUENCE [LARGE SCALE GENOMIC DNA]</scope>
    <source>
        <strain evidence="5">ATCC 27890 / DSM 864 / NBRC 100397 / JF-1</strain>
    </source>
</reference>
<keyword evidence="2" id="KW-0484">Methanogenesis</keyword>